<dbReference type="Gene3D" id="3.30.300.20">
    <property type="match status" value="1"/>
</dbReference>
<dbReference type="InterPro" id="IPR023799">
    <property type="entry name" value="RbfA_dom_sf"/>
</dbReference>
<dbReference type="Pfam" id="PF02033">
    <property type="entry name" value="RBFA"/>
    <property type="match status" value="1"/>
</dbReference>
<dbReference type="HAMAP" id="MF_00003">
    <property type="entry name" value="RbfA"/>
    <property type="match status" value="1"/>
</dbReference>
<comment type="similarity">
    <text evidence="2">Belongs to the RbfA family.</text>
</comment>
<dbReference type="PANTHER" id="PTHR33515">
    <property type="entry name" value="RIBOSOME-BINDING FACTOR A, CHLOROPLASTIC-RELATED"/>
    <property type="match status" value="1"/>
</dbReference>
<dbReference type="STRING" id="1312852.EG19_10275"/>
<evidence type="ECO:0000256" key="1">
    <source>
        <dbReference type="ARBA" id="ARBA00022517"/>
    </source>
</evidence>
<dbReference type="AlphaFoldDB" id="A0A062XUM3"/>
<proteinExistence type="inferred from homology"/>
<dbReference type="SUPFAM" id="SSF89919">
    <property type="entry name" value="Ribosome-binding factor A, RbfA"/>
    <property type="match status" value="1"/>
</dbReference>
<gene>
    <name evidence="2" type="primary">rbfA</name>
    <name evidence="3" type="ORF">EG19_10275</name>
</gene>
<protein>
    <recommendedName>
        <fullName evidence="2">Ribosome-binding factor A</fullName>
    </recommendedName>
</protein>
<dbReference type="InterPro" id="IPR015946">
    <property type="entry name" value="KH_dom-like_a/b"/>
</dbReference>
<reference evidence="3 4" key="1">
    <citation type="submission" date="2014-04" db="EMBL/GenBank/DDBJ databases">
        <title>The Genome Sequence of Thermoanaerobaculum aquaticum MP-01, The First Cultivated Group 23 Acidobacterium.</title>
        <authorList>
            <person name="Stamps B.W."/>
            <person name="Losey N.A."/>
            <person name="Lawson P.A."/>
            <person name="Stevenson B.S."/>
        </authorList>
    </citation>
    <scope>NUCLEOTIDE SEQUENCE [LARGE SCALE GENOMIC DNA]</scope>
    <source>
        <strain evidence="3 4">MP-01</strain>
    </source>
</reference>
<dbReference type="GO" id="GO:0030490">
    <property type="term" value="P:maturation of SSU-rRNA"/>
    <property type="evidence" value="ECO:0007669"/>
    <property type="project" value="UniProtKB-UniRule"/>
</dbReference>
<accession>A0A062XUM3</accession>
<comment type="caution">
    <text evidence="3">The sequence shown here is derived from an EMBL/GenBank/DDBJ whole genome shotgun (WGS) entry which is preliminary data.</text>
</comment>
<dbReference type="Proteomes" id="UP000027284">
    <property type="component" value="Unassembled WGS sequence"/>
</dbReference>
<dbReference type="GO" id="GO:0005829">
    <property type="term" value="C:cytosol"/>
    <property type="evidence" value="ECO:0007669"/>
    <property type="project" value="TreeGrafter"/>
</dbReference>
<dbReference type="InterPro" id="IPR000238">
    <property type="entry name" value="RbfA"/>
</dbReference>
<evidence type="ECO:0000256" key="2">
    <source>
        <dbReference type="HAMAP-Rule" id="MF_00003"/>
    </source>
</evidence>
<dbReference type="EMBL" id="JMFG01000006">
    <property type="protein sequence ID" value="KDA54543.1"/>
    <property type="molecule type" value="Genomic_DNA"/>
</dbReference>
<dbReference type="PANTHER" id="PTHR33515:SF1">
    <property type="entry name" value="RIBOSOME-BINDING FACTOR A, CHLOROPLASTIC-RELATED"/>
    <property type="match status" value="1"/>
</dbReference>
<organism evidence="3 4">
    <name type="scientific">Thermoanaerobaculum aquaticum</name>
    <dbReference type="NCBI Taxonomy" id="1312852"/>
    <lineage>
        <taxon>Bacteria</taxon>
        <taxon>Pseudomonadati</taxon>
        <taxon>Acidobacteriota</taxon>
        <taxon>Thermoanaerobaculia</taxon>
        <taxon>Thermoanaerobaculales</taxon>
        <taxon>Thermoanaerobaculaceae</taxon>
        <taxon>Thermoanaerobaculum</taxon>
    </lineage>
</organism>
<comment type="subunit">
    <text evidence="2">Monomer. Binds 30S ribosomal subunits, but not 50S ribosomal subunits or 70S ribosomes.</text>
</comment>
<evidence type="ECO:0000313" key="4">
    <source>
        <dbReference type="Proteomes" id="UP000027284"/>
    </source>
</evidence>
<name>A0A062XUM3_9BACT</name>
<dbReference type="RefSeq" id="WP_038047080.1">
    <property type="nucleotide sequence ID" value="NZ_JMFG01000006.1"/>
</dbReference>
<comment type="subcellular location">
    <subcellularLocation>
        <location evidence="2">Cytoplasm</location>
    </subcellularLocation>
</comment>
<sequence>MRDPRLRKARLEETIREVLSSLLLREAKDPRLSGVVISAVELSGDLRQAKAYFSVFGDAERERQAAEGLEQAKGFLRAELRRHLKAETIPELVFLRDKGYEHADRVFQILDQLKKEHPEGNDE</sequence>
<dbReference type="NCBIfam" id="TIGR00082">
    <property type="entry name" value="rbfA"/>
    <property type="match status" value="1"/>
</dbReference>
<dbReference type="GO" id="GO:0043024">
    <property type="term" value="F:ribosomal small subunit binding"/>
    <property type="evidence" value="ECO:0007669"/>
    <property type="project" value="TreeGrafter"/>
</dbReference>
<dbReference type="OrthoDB" id="129771at2"/>
<comment type="function">
    <text evidence="2">One of several proteins that assist in the late maturation steps of the functional core of the 30S ribosomal subunit. Associates with free 30S ribosomal subunits (but not with 30S subunits that are part of 70S ribosomes or polysomes). Required for efficient processing of 16S rRNA. May interact with the 5'-terminal helix region of 16S rRNA.</text>
</comment>
<keyword evidence="2" id="KW-0963">Cytoplasm</keyword>
<evidence type="ECO:0000313" key="3">
    <source>
        <dbReference type="EMBL" id="KDA54543.1"/>
    </source>
</evidence>
<keyword evidence="1 2" id="KW-0690">Ribosome biogenesis</keyword>
<keyword evidence="4" id="KW-1185">Reference proteome</keyword>